<dbReference type="PROSITE" id="PS50005">
    <property type="entry name" value="TPR"/>
    <property type="match status" value="2"/>
</dbReference>
<proteinExistence type="predicted"/>
<evidence type="ECO:0000256" key="7">
    <source>
        <dbReference type="SAM" id="MobiDB-lite"/>
    </source>
</evidence>
<dbReference type="SMART" id="SM00028">
    <property type="entry name" value="TPR"/>
    <property type="match status" value="3"/>
</dbReference>
<comment type="caution">
    <text evidence="8">The sequence shown here is derived from an EMBL/GenBank/DDBJ whole genome shotgun (WGS) entry which is preliminary data.</text>
</comment>
<organism evidence="8 9">
    <name type="scientific">Achlya hypogyna</name>
    <name type="common">Oomycete</name>
    <name type="synonym">Protoachlya hypogyna</name>
    <dbReference type="NCBI Taxonomy" id="1202772"/>
    <lineage>
        <taxon>Eukaryota</taxon>
        <taxon>Sar</taxon>
        <taxon>Stramenopiles</taxon>
        <taxon>Oomycota</taxon>
        <taxon>Saprolegniomycetes</taxon>
        <taxon>Saprolegniales</taxon>
        <taxon>Achlyaceae</taxon>
        <taxon>Achlya</taxon>
    </lineage>
</organism>
<dbReference type="GO" id="GO:0005739">
    <property type="term" value="C:mitochondrion"/>
    <property type="evidence" value="ECO:0007669"/>
    <property type="project" value="TreeGrafter"/>
</dbReference>
<dbReference type="Pfam" id="PF13414">
    <property type="entry name" value="TPR_11"/>
    <property type="match status" value="1"/>
</dbReference>
<gene>
    <name evidence="8" type="ORF">ACHHYP_15288</name>
</gene>
<feature type="repeat" description="TPR" evidence="5">
    <location>
        <begin position="226"/>
        <end position="259"/>
    </location>
</feature>
<dbReference type="GO" id="GO:0031072">
    <property type="term" value="F:heat shock protein binding"/>
    <property type="evidence" value="ECO:0007669"/>
    <property type="project" value="TreeGrafter"/>
</dbReference>
<evidence type="ECO:0000256" key="1">
    <source>
        <dbReference type="ARBA" id="ARBA00004496"/>
    </source>
</evidence>
<evidence type="ECO:0000256" key="3">
    <source>
        <dbReference type="ARBA" id="ARBA00022737"/>
    </source>
</evidence>
<evidence type="ECO:0000256" key="6">
    <source>
        <dbReference type="SAM" id="Coils"/>
    </source>
</evidence>
<dbReference type="GO" id="GO:0006626">
    <property type="term" value="P:protein targeting to mitochondrion"/>
    <property type="evidence" value="ECO:0007669"/>
    <property type="project" value="TreeGrafter"/>
</dbReference>
<sequence>MMDHEAAVDVFSLHNRKKRDVDVEMLDYDYVEKCTDVELLKNILAVLQSGKEGKYPQLERATEAQLLKVLPQSERDRIERLRSQPSYSDIDGEKQALASWERDMEAKLRRFEEEAQHKSAVPRQRPAVRGRPQTSPAAPLVQEVMATTTATKKKQAIPAYDWRAWEKYDVEKAEAELDMEEVRKAEESRKQREELAAHAKRRQAEANMPISVDVENLTPTEREVYALHEKHKGNECFKLGENDEAILYYSRSLAYDPTNAIVHANRALTHLRLQNFAKAEDDCSRAIELDSSYVKAWSRRGMTRFRRGKYSEAVADFTQALVLDPENREIEKLLKKTEEKWLEVDGTRGGTLAPPPLEPPFRRFEIVEDDEEEVPLKSGLSRADAAPSQPFQRFEIIQEDDDDDDDDDEEVPVLKDAPRFEILQD</sequence>
<feature type="repeat" description="TPR" evidence="5">
    <location>
        <begin position="294"/>
        <end position="327"/>
    </location>
</feature>
<keyword evidence="4 5" id="KW-0802">TPR repeat</keyword>
<dbReference type="OrthoDB" id="629492at2759"/>
<dbReference type="PANTHER" id="PTHR45984">
    <property type="entry name" value="RNA (RNA) POLYMERASE II ASSOCIATED PROTEIN HOMOLOG"/>
    <property type="match status" value="1"/>
</dbReference>
<evidence type="ECO:0000313" key="9">
    <source>
        <dbReference type="Proteomes" id="UP000243579"/>
    </source>
</evidence>
<keyword evidence="3" id="KW-0677">Repeat</keyword>
<dbReference type="InterPro" id="IPR019734">
    <property type="entry name" value="TPR_rpt"/>
</dbReference>
<protein>
    <submittedName>
        <fullName evidence="8">Uncharacterized protein</fullName>
    </submittedName>
</protein>
<keyword evidence="6" id="KW-0175">Coiled coil</keyword>
<dbReference type="GO" id="GO:0005829">
    <property type="term" value="C:cytosol"/>
    <property type="evidence" value="ECO:0007669"/>
    <property type="project" value="TreeGrafter"/>
</dbReference>
<name>A0A1V9YB77_ACHHY</name>
<keyword evidence="9" id="KW-1185">Reference proteome</keyword>
<dbReference type="PROSITE" id="PS50293">
    <property type="entry name" value="TPR_REGION"/>
    <property type="match status" value="1"/>
</dbReference>
<dbReference type="Gene3D" id="1.25.40.10">
    <property type="entry name" value="Tetratricopeptide repeat domain"/>
    <property type="match status" value="1"/>
</dbReference>
<dbReference type="InterPro" id="IPR011990">
    <property type="entry name" value="TPR-like_helical_dom_sf"/>
</dbReference>
<dbReference type="Pfam" id="PF00515">
    <property type="entry name" value="TPR_1"/>
    <property type="match status" value="1"/>
</dbReference>
<dbReference type="PANTHER" id="PTHR45984:SF1">
    <property type="entry name" value="SPAG1 AXONEMAL DYNEIN ASSEMBLY FACTOR"/>
    <property type="match status" value="1"/>
</dbReference>
<evidence type="ECO:0000256" key="4">
    <source>
        <dbReference type="ARBA" id="ARBA00022803"/>
    </source>
</evidence>
<evidence type="ECO:0000313" key="8">
    <source>
        <dbReference type="EMBL" id="OQR82971.1"/>
    </source>
</evidence>
<feature type="region of interest" description="Disordered" evidence="7">
    <location>
        <begin position="112"/>
        <end position="137"/>
    </location>
</feature>
<accession>A0A1V9YB77</accession>
<evidence type="ECO:0000256" key="5">
    <source>
        <dbReference type="PROSITE-ProRule" id="PRU00339"/>
    </source>
</evidence>
<feature type="compositionally biased region" description="Acidic residues" evidence="7">
    <location>
        <begin position="397"/>
        <end position="411"/>
    </location>
</feature>
<evidence type="ECO:0000256" key="2">
    <source>
        <dbReference type="ARBA" id="ARBA00022490"/>
    </source>
</evidence>
<comment type="subcellular location">
    <subcellularLocation>
        <location evidence="1">Cytoplasm</location>
    </subcellularLocation>
</comment>
<dbReference type="EMBL" id="JNBR01002406">
    <property type="protein sequence ID" value="OQR82971.1"/>
    <property type="molecule type" value="Genomic_DNA"/>
</dbReference>
<feature type="coiled-coil region" evidence="6">
    <location>
        <begin position="170"/>
        <end position="202"/>
    </location>
</feature>
<dbReference type="STRING" id="1202772.A0A1V9YB77"/>
<dbReference type="SUPFAM" id="SSF48452">
    <property type="entry name" value="TPR-like"/>
    <property type="match status" value="1"/>
</dbReference>
<dbReference type="AlphaFoldDB" id="A0A1V9YB77"/>
<dbReference type="Proteomes" id="UP000243579">
    <property type="component" value="Unassembled WGS sequence"/>
</dbReference>
<feature type="region of interest" description="Disordered" evidence="7">
    <location>
        <begin position="375"/>
        <end position="425"/>
    </location>
</feature>
<dbReference type="InterPro" id="IPR051982">
    <property type="entry name" value="CiliaryAsmbly_MitoImport"/>
</dbReference>
<keyword evidence="2" id="KW-0963">Cytoplasm</keyword>
<reference evidence="8 9" key="1">
    <citation type="journal article" date="2014" name="Genome Biol. Evol.">
        <title>The secreted proteins of Achlya hypogyna and Thraustotheca clavata identify the ancestral oomycete secretome and reveal gene acquisitions by horizontal gene transfer.</title>
        <authorList>
            <person name="Misner I."/>
            <person name="Blouin N."/>
            <person name="Leonard G."/>
            <person name="Richards T.A."/>
            <person name="Lane C.E."/>
        </authorList>
    </citation>
    <scope>NUCLEOTIDE SEQUENCE [LARGE SCALE GENOMIC DNA]</scope>
    <source>
        <strain evidence="8 9">ATCC 48635</strain>
    </source>
</reference>